<name>A0A017T992_9BACT</name>
<evidence type="ECO:0000313" key="1">
    <source>
        <dbReference type="EMBL" id="EYF05497.1"/>
    </source>
</evidence>
<dbReference type="OrthoDB" id="276660at2"/>
<dbReference type="AlphaFoldDB" id="A0A017T992"/>
<keyword evidence="2" id="KW-1185">Reference proteome</keyword>
<sequence>MAKPMNPALSRLAQLALVWVLSRPRGEGRVGDLRRGLQSTCKHLGSWKDQLDDAMLTLERAGLVICEGRTLRLTEAGRRQGLAALGVEALPARASWKTLRQDYLVPRLLGASPRRTLKRGGKPATTPGEALVGAILARHEGLALGESPSGAATQNALAWRALGVESTKPFNREAVLSLTLTHLLRLTRPVEAKQGMQMLAAKHVGARRGGVDELRGAVVRQWLAGRDAEEAAVAPISRSGETEGLSEFARQVLAAARASRSGRFGDNKVFIAHVYRELDPPGLDLEAFKVRLVEAKRAGLLSLSRADLVEAMAPEDVRHSEASDHGARFHFVRLEEQRAQW</sequence>
<proteinExistence type="predicted"/>
<accession>A0A017T992</accession>
<protein>
    <submittedName>
        <fullName evidence="1">Uncharacterized protein</fullName>
    </submittedName>
</protein>
<dbReference type="eggNOG" id="ENOG503228V">
    <property type="taxonomic scope" value="Bacteria"/>
</dbReference>
<dbReference type="STRING" id="1192034.CAP_3225"/>
<organism evidence="1 2">
    <name type="scientific">Chondromyces apiculatus DSM 436</name>
    <dbReference type="NCBI Taxonomy" id="1192034"/>
    <lineage>
        <taxon>Bacteria</taxon>
        <taxon>Pseudomonadati</taxon>
        <taxon>Myxococcota</taxon>
        <taxon>Polyangia</taxon>
        <taxon>Polyangiales</taxon>
        <taxon>Polyangiaceae</taxon>
        <taxon>Chondromyces</taxon>
    </lineage>
</organism>
<dbReference type="Proteomes" id="UP000019678">
    <property type="component" value="Unassembled WGS sequence"/>
</dbReference>
<reference evidence="1 2" key="1">
    <citation type="submission" date="2013-05" db="EMBL/GenBank/DDBJ databases">
        <title>Genome assembly of Chondromyces apiculatus DSM 436.</title>
        <authorList>
            <person name="Sharma G."/>
            <person name="Khatri I."/>
            <person name="Kaur C."/>
            <person name="Mayilraj S."/>
            <person name="Subramanian S."/>
        </authorList>
    </citation>
    <scope>NUCLEOTIDE SEQUENCE [LARGE SCALE GENOMIC DNA]</scope>
    <source>
        <strain evidence="1 2">DSM 436</strain>
    </source>
</reference>
<dbReference type="EMBL" id="ASRX01000023">
    <property type="protein sequence ID" value="EYF05497.1"/>
    <property type="molecule type" value="Genomic_DNA"/>
</dbReference>
<evidence type="ECO:0000313" key="2">
    <source>
        <dbReference type="Proteomes" id="UP000019678"/>
    </source>
</evidence>
<gene>
    <name evidence="1" type="ORF">CAP_3225</name>
</gene>
<comment type="caution">
    <text evidence="1">The sequence shown here is derived from an EMBL/GenBank/DDBJ whole genome shotgun (WGS) entry which is preliminary data.</text>
</comment>